<evidence type="ECO:0000313" key="1">
    <source>
        <dbReference type="EMBL" id="GLK67006.1"/>
    </source>
</evidence>
<sequence>MKLSALTIDPEKLEKGDWVGDIPELEGVRFKVRGLGNTDYKRLQNRLVLAVPRKNRRNGLSVEDQTRIESRCILDAILLDWDGIEGEDGAPLHFSKELATDLLADPAMARLREGILYAAAIVSEREDDDERELEGNFENASAGS</sequence>
<evidence type="ECO:0008006" key="3">
    <source>
        <dbReference type="Google" id="ProtNLM"/>
    </source>
</evidence>
<dbReference type="Proteomes" id="UP001143372">
    <property type="component" value="Unassembled WGS sequence"/>
</dbReference>
<dbReference type="RefSeq" id="WP_271167274.1">
    <property type="nucleotide sequence ID" value="NZ_BSFI01000003.1"/>
</dbReference>
<dbReference type="AlphaFoldDB" id="A0A9W6IXL1"/>
<protein>
    <recommendedName>
        <fullName evidence="3">Phage tail protein</fullName>
    </recommendedName>
</protein>
<accession>A0A9W6IXL1</accession>
<organism evidence="1 2">
    <name type="scientific">Hansschlegelia plantiphila</name>
    <dbReference type="NCBI Taxonomy" id="374655"/>
    <lineage>
        <taxon>Bacteria</taxon>
        <taxon>Pseudomonadati</taxon>
        <taxon>Pseudomonadota</taxon>
        <taxon>Alphaproteobacteria</taxon>
        <taxon>Hyphomicrobiales</taxon>
        <taxon>Methylopilaceae</taxon>
        <taxon>Hansschlegelia</taxon>
    </lineage>
</organism>
<dbReference type="EMBL" id="BSFI01000003">
    <property type="protein sequence ID" value="GLK67006.1"/>
    <property type="molecule type" value="Genomic_DNA"/>
</dbReference>
<proteinExistence type="predicted"/>
<comment type="caution">
    <text evidence="1">The sequence shown here is derived from an EMBL/GenBank/DDBJ whole genome shotgun (WGS) entry which is preliminary data.</text>
</comment>
<reference evidence="1" key="1">
    <citation type="journal article" date="2014" name="Int. J. Syst. Evol. Microbiol.">
        <title>Complete genome sequence of Corynebacterium casei LMG S-19264T (=DSM 44701T), isolated from a smear-ripened cheese.</title>
        <authorList>
            <consortium name="US DOE Joint Genome Institute (JGI-PGF)"/>
            <person name="Walter F."/>
            <person name="Albersmeier A."/>
            <person name="Kalinowski J."/>
            <person name="Ruckert C."/>
        </authorList>
    </citation>
    <scope>NUCLEOTIDE SEQUENCE</scope>
    <source>
        <strain evidence="1">VKM B-2347</strain>
    </source>
</reference>
<evidence type="ECO:0000313" key="2">
    <source>
        <dbReference type="Proteomes" id="UP001143372"/>
    </source>
</evidence>
<name>A0A9W6IXL1_9HYPH</name>
<gene>
    <name evidence="1" type="ORF">GCM10008179_06440</name>
</gene>
<keyword evidence="2" id="KW-1185">Reference proteome</keyword>
<reference evidence="1" key="2">
    <citation type="submission" date="2023-01" db="EMBL/GenBank/DDBJ databases">
        <authorList>
            <person name="Sun Q."/>
            <person name="Evtushenko L."/>
        </authorList>
    </citation>
    <scope>NUCLEOTIDE SEQUENCE</scope>
    <source>
        <strain evidence="1">VKM B-2347</strain>
    </source>
</reference>